<reference evidence="1 2" key="1">
    <citation type="submission" date="2020-08" db="EMBL/GenBank/DDBJ databases">
        <title>Sequencing the genomes of 1000 actinobacteria strains.</title>
        <authorList>
            <person name="Klenk H.-P."/>
        </authorList>
    </citation>
    <scope>NUCLEOTIDE SEQUENCE [LARGE SCALE GENOMIC DNA]</scope>
    <source>
        <strain evidence="1 2">DSM 105369</strain>
    </source>
</reference>
<dbReference type="Proteomes" id="UP000559182">
    <property type="component" value="Unassembled WGS sequence"/>
</dbReference>
<proteinExistence type="predicted"/>
<comment type="caution">
    <text evidence="1">The sequence shown here is derived from an EMBL/GenBank/DDBJ whole genome shotgun (WGS) entry which is preliminary data.</text>
</comment>
<dbReference type="EMBL" id="JACHVQ010000001">
    <property type="protein sequence ID" value="MBB2892124.1"/>
    <property type="molecule type" value="Genomic_DNA"/>
</dbReference>
<evidence type="ECO:0000313" key="1">
    <source>
        <dbReference type="EMBL" id="MBB2892124.1"/>
    </source>
</evidence>
<name>A0A839N7Y7_9MICO</name>
<evidence type="ECO:0000313" key="2">
    <source>
        <dbReference type="Proteomes" id="UP000559182"/>
    </source>
</evidence>
<protein>
    <submittedName>
        <fullName evidence="1">Uncharacterized protein</fullName>
    </submittedName>
</protein>
<accession>A0A839N7Y7</accession>
<dbReference type="RefSeq" id="WP_183320280.1">
    <property type="nucleotide sequence ID" value="NZ_JACHVQ010000001.1"/>
</dbReference>
<sequence>MSTTTPDTAAHTRDEVCAFLKVRFSGERRFVFVTPSYGTTRLKFHAAMIPTRARAIAAAEAQLEHASEYGIEAVAVMQGGRRVFHRLAATAKEAAR</sequence>
<gene>
    <name evidence="1" type="ORF">FHU39_002108</name>
</gene>
<organism evidence="1 2">
    <name type="scientific">Flexivirga oryzae</name>
    <dbReference type="NCBI Taxonomy" id="1794944"/>
    <lineage>
        <taxon>Bacteria</taxon>
        <taxon>Bacillati</taxon>
        <taxon>Actinomycetota</taxon>
        <taxon>Actinomycetes</taxon>
        <taxon>Micrococcales</taxon>
        <taxon>Dermacoccaceae</taxon>
        <taxon>Flexivirga</taxon>
    </lineage>
</organism>
<keyword evidence="2" id="KW-1185">Reference proteome</keyword>
<dbReference type="AlphaFoldDB" id="A0A839N7Y7"/>